<evidence type="ECO:0000256" key="1">
    <source>
        <dbReference type="ARBA" id="ARBA00000451"/>
    </source>
</evidence>
<dbReference type="GO" id="GO:0098813">
    <property type="term" value="P:nuclear chromosome segregation"/>
    <property type="evidence" value="ECO:0007669"/>
    <property type="project" value="UniProtKB-ARBA"/>
</dbReference>
<dbReference type="InterPro" id="IPR030397">
    <property type="entry name" value="SEPARIN_core_dom"/>
</dbReference>
<dbReference type="GO" id="GO:0016787">
    <property type="term" value="F:hydrolase activity"/>
    <property type="evidence" value="ECO:0007669"/>
    <property type="project" value="UniProtKB-KW"/>
</dbReference>
<name>A0ABD3MR65_9STRA</name>
<dbReference type="EMBL" id="JALLAZ020001730">
    <property type="protein sequence ID" value="KAL3766413.1"/>
    <property type="molecule type" value="Genomic_DNA"/>
</dbReference>
<evidence type="ECO:0000313" key="7">
    <source>
        <dbReference type="EMBL" id="KAL3766413.1"/>
    </source>
</evidence>
<reference evidence="7 8" key="1">
    <citation type="submission" date="2024-10" db="EMBL/GenBank/DDBJ databases">
        <title>Updated reference genomes for cyclostephanoid diatoms.</title>
        <authorList>
            <person name="Roberts W.R."/>
            <person name="Alverson A.J."/>
        </authorList>
    </citation>
    <scope>NUCLEOTIDE SEQUENCE [LARGE SCALE GENOMIC DNA]</scope>
    <source>
        <strain evidence="7 8">AJA276-08</strain>
    </source>
</reference>
<feature type="compositionally biased region" description="Low complexity" evidence="5">
    <location>
        <begin position="1"/>
        <end position="18"/>
    </location>
</feature>
<keyword evidence="8" id="KW-1185">Reference proteome</keyword>
<feature type="domain" description="Peptidase C50" evidence="6">
    <location>
        <begin position="2238"/>
        <end position="2348"/>
    </location>
</feature>
<evidence type="ECO:0000256" key="2">
    <source>
        <dbReference type="ARBA" id="ARBA00012489"/>
    </source>
</evidence>
<dbReference type="EC" id="3.4.22.49" evidence="2"/>
<proteinExistence type="predicted"/>
<dbReference type="InterPro" id="IPR005314">
    <property type="entry name" value="Peptidase_C50"/>
</dbReference>
<dbReference type="PANTHER" id="PTHR12792">
    <property type="entry name" value="EXTRA SPINDLE POLES 1-RELATED"/>
    <property type="match status" value="1"/>
</dbReference>
<accession>A0ABD3MR65</accession>
<dbReference type="PANTHER" id="PTHR12792:SF0">
    <property type="entry name" value="SEPARIN"/>
    <property type="match status" value="1"/>
</dbReference>
<dbReference type="PROSITE" id="PS51700">
    <property type="entry name" value="SEPARIN"/>
    <property type="match status" value="1"/>
</dbReference>
<comment type="catalytic activity">
    <reaction evidence="1">
        <text>All bonds known to be hydrolyzed by this endopeptidase have arginine in P1 and an acidic residue in P4. P6 is often occupied by an acidic residue or by a hydroxy-amino-acid residue, the phosphorylation of which enhances cleavage.</text>
        <dbReference type="EC" id="3.4.22.49"/>
    </reaction>
</comment>
<gene>
    <name evidence="7" type="ORF">ACHAW5_008650</name>
</gene>
<organism evidence="7 8">
    <name type="scientific">Stephanodiscus triporus</name>
    <dbReference type="NCBI Taxonomy" id="2934178"/>
    <lineage>
        <taxon>Eukaryota</taxon>
        <taxon>Sar</taxon>
        <taxon>Stramenopiles</taxon>
        <taxon>Ochrophyta</taxon>
        <taxon>Bacillariophyta</taxon>
        <taxon>Coscinodiscophyceae</taxon>
        <taxon>Thalassiosirophycidae</taxon>
        <taxon>Stephanodiscales</taxon>
        <taxon>Stephanodiscaceae</taxon>
        <taxon>Stephanodiscus</taxon>
    </lineage>
</organism>
<feature type="compositionally biased region" description="Basic and acidic residues" evidence="5">
    <location>
        <begin position="106"/>
        <end position="116"/>
    </location>
</feature>
<protein>
    <recommendedName>
        <fullName evidence="2">separase</fullName>
        <ecNumber evidence="2">3.4.22.49</ecNumber>
    </recommendedName>
</protein>
<evidence type="ECO:0000256" key="4">
    <source>
        <dbReference type="ARBA" id="ARBA00022829"/>
    </source>
</evidence>
<keyword evidence="4" id="KW-0159">Chromosome partition</keyword>
<comment type="caution">
    <text evidence="7">The sequence shown here is derived from an EMBL/GenBank/DDBJ whole genome shotgun (WGS) entry which is preliminary data.</text>
</comment>
<keyword evidence="3" id="KW-0378">Hydrolase</keyword>
<evidence type="ECO:0000259" key="6">
    <source>
        <dbReference type="PROSITE" id="PS51700"/>
    </source>
</evidence>
<evidence type="ECO:0000313" key="8">
    <source>
        <dbReference type="Proteomes" id="UP001530315"/>
    </source>
</evidence>
<dbReference type="Proteomes" id="UP001530315">
    <property type="component" value="Unassembled WGS sequence"/>
</dbReference>
<feature type="region of interest" description="Disordered" evidence="5">
    <location>
        <begin position="100"/>
        <end position="125"/>
    </location>
</feature>
<sequence length="2417" mass="267593">MARKSATSTSASASRGGKLPPTLPADGKTPRPPRRRKQQHQTTTQTLAAAQNLDDFSSSPDDEEYSFALSVANFDAPKSSRKPIPSRMLAIEKENSINGGGCSHRRSVDGGKECTRTTEGNSVGREQQRVAIATKSDADSLPRDHHPIQGLSDRMANVNLGRNQGDGSTKVRSLNASDSVHRMGPFPPKGFVSKAIMISTATSGSPKYILQNSLQTIEKSGNNDLVWKLFQLPSMMNVVVSESFSLGSSESMLLEENTTKLIDTAKRCLKSLSSSTSGKASEKLGHSDDAKNELDMALLRVALYSLRSILPTIIESIKSQSMVEVVIKLLYHCVVISGDACHGKFEAFTTTSTSSLSEKEGLAVIEYAMICLGAYEGLGKCLKTGGVSSMSKGGALSWDELIPLPDSEGASILSVTKILPHRLFVKIAMESAFCALSSFLNLSLMSLHAKLRGVSKLWAVPNEFHFVSGVINETCSGEYEEIATFQKLSLNVAYPFVMQSLYMAEEDNDAQVLIADAFRHVKKGFRVLWDGARSLENACTVNNSSALRICCLDLQSEAIHFVLRSLKSVLQSGQWAPSTVKEVLALFDRASSSAIKSAGVFQKATESDQSKKGALVHFHAFVGAQLDLVAMHLCSKKSCNEKTPLPSSYYEYCVYRSIHRWRLLGSFESEGMMMPPSLDKNLKKAMISGEAESMVSVSTLPMIHMVLEALQCLKVESEPVNITDSDCERVISNFELIVINNSTTASQHRCRSMLTLIDLQREASQIISFAQSETQYYANGSCIALLASVLWRCCAQLETKLSQSTKDQTRSLNFRLASADSCTKSAALFGLASEDPSLTSDKLNEYAINACTNLHKSYEMLLNELDRLEKNGVDRKAPTVLAIEIFAKAASFLGRRRYDKKEFWASLQPHIIASDVLARVAVKASDKELFNTYQISSRFMLLSSALDATKKYAESCAALALAAWCAIECSSQFSETTRLNEDESDEGDLIAEKILLFHETTLDSRSQDSVVFSGLSPVLTRLTRAYIQHIKLLKDQSFQDDRTLSAGITLTQALNNTMMEKVIVAASSLGENEDCSLGVIRFSKLLDCAIWNQKHYEHDLSAAQIAGIVREVLKSAIKVAKTDLTDDYELFLHVTEELKCFLQAQIKRLGNFIDLDSLEVLSSSFHVTFAVQLVDSQLFNLPRLSSWVLCKSSLTKQEFKILQLSCLHLQLADRQFVTAFMNKDNVQDACFFAQWAALQLYHAILLEHLSLVTDNDVHVGIESTISHSVAKQFQLVMKKYTLVLRNCSRAIDRLNESDEEAYHEVCESLLFTLKRLMLWFMYHGDQISAAGCFILLQKAYSFLVQSDHLLDAVVDFVSISSKFEDLVIVCCDHLDPKAFSSSESNDLLEEMIQRCLTLTSQIVGDSSVICSTTPELRRLLCRLCTCLDAEVGAKSESSNEAKMIDSVMVAQINLGIRRRLLVTAMLMLHAKLLLHTQPSTAVEYLGLCRAQCREFVRCLRLSRCCLNSMTFDDTAIQIDDMLTMCYERFASAFCLLGIRRKAEDHALLPVLKQQILSSSSFRQVEMQDLIELIDRYDGHECFLHLIRSLMKVKSLSSSPDTIASHHIVIKNIGSTLDFSSDDDSLRLNHIICKSKNVLACEFCHRLYMPHHLFHLDHVSHIRLDLSNPLIVDVSFQHVPGFRIKSQLDIDRVHKDLSQYAGQDNKDSIVSTTFFTKRVCDDLKLRIHHSIGSRLIGIDLPNSSIALLEEITGSKFSSGMCNAEAYYRLGLFALRSARKCGELQGLWTGNAVFLDEGQHKINFNGVESTASSTLEARKFFQCALRNAPPASSDLTKNILRCLALVTGPADGKAGKGLTAASLIHMSVGGSSRNIVRDELDRGRIRELFQTFEDESLDYDARIEALGLLLLNSGDLLPTNWNISTLATCPTGELIVSSIRTSLGSSREKVTKISTACIFPATGLISNDDSRNGIHTDILFPLDKIIERSQNQLHGMTEEVQHNQYDANSSRREWWKERHSFDDELQTLLQHAERKYFRHDPIKQSLLPDDLFCSERQSNSVFDDNISECSDLGPGNLESKFVAVKVESPKIPDFDKETEEMNLMKLTVAAIKSKLVSCGVPGNKIKKRNKSELVHLLLSEMENVGSSEPEEETNSINSAATTTVTGAPKCTFNSESDQVELGEPCTILILDEHLQRFPLESMDMLSNIAITRVPSLPFVLAILLESEAIHSTAGPPAVDPTKVKYVLDPESNLSETASTLGTALNSMASKNGWKWEGVAGRLPSFEFMSEALTEENGLYLFCGHGGGENSFSRSQVEALMKGRDDGIRGCRSSVVLMGCSSGKLQSVNTPKDNSTAYYTMHYEPEGIALSYLYAGAPCVVGNLWDVTDRDIDSCHFFPERSISTDFESLSDAVLHHLFI</sequence>
<evidence type="ECO:0000256" key="3">
    <source>
        <dbReference type="ARBA" id="ARBA00022801"/>
    </source>
</evidence>
<dbReference type="Pfam" id="PF03568">
    <property type="entry name" value="Separin_C"/>
    <property type="match status" value="1"/>
</dbReference>
<dbReference type="GO" id="GO:0000280">
    <property type="term" value="P:nuclear division"/>
    <property type="evidence" value="ECO:0007669"/>
    <property type="project" value="UniProtKB-ARBA"/>
</dbReference>
<feature type="region of interest" description="Disordered" evidence="5">
    <location>
        <begin position="1"/>
        <end position="62"/>
    </location>
</feature>
<evidence type="ECO:0000256" key="5">
    <source>
        <dbReference type="SAM" id="MobiDB-lite"/>
    </source>
</evidence>